<protein>
    <recommendedName>
        <fullName evidence="3">FAD dependent oxidoreductase domain-containing protein</fullName>
    </recommendedName>
</protein>
<dbReference type="PANTHER" id="PTHR13847">
    <property type="entry name" value="SARCOSINE DEHYDROGENASE-RELATED"/>
    <property type="match status" value="1"/>
</dbReference>
<evidence type="ECO:0000256" key="2">
    <source>
        <dbReference type="SAM" id="MobiDB-lite"/>
    </source>
</evidence>
<keyword evidence="5" id="KW-1185">Reference proteome</keyword>
<dbReference type="InterPro" id="IPR006076">
    <property type="entry name" value="FAD-dep_OxRdtase"/>
</dbReference>
<dbReference type="EMBL" id="BLLK01000047">
    <property type="protein sequence ID" value="GFH53519.1"/>
    <property type="molecule type" value="Genomic_DNA"/>
</dbReference>
<evidence type="ECO:0000313" key="4">
    <source>
        <dbReference type="EMBL" id="GFH53519.1"/>
    </source>
</evidence>
<evidence type="ECO:0000256" key="1">
    <source>
        <dbReference type="ARBA" id="ARBA00023002"/>
    </source>
</evidence>
<dbReference type="InterPro" id="IPR036188">
    <property type="entry name" value="FAD/NAD-bd_sf"/>
</dbReference>
<dbReference type="PANTHER" id="PTHR13847:SF289">
    <property type="entry name" value="GLYCINE OXIDASE"/>
    <property type="match status" value="1"/>
</dbReference>
<reference evidence="4 5" key="1">
    <citation type="journal article" date="2021" name="Sci. Rep.">
        <title>The genome of the diatom Chaetoceros tenuissimus carries an ancient integrated fragment of an extant virus.</title>
        <authorList>
            <person name="Hongo Y."/>
            <person name="Kimura K."/>
            <person name="Takaki Y."/>
            <person name="Yoshida Y."/>
            <person name="Baba S."/>
            <person name="Kobayashi G."/>
            <person name="Nagasaki K."/>
            <person name="Hano T."/>
            <person name="Tomaru Y."/>
        </authorList>
    </citation>
    <scope>NUCLEOTIDE SEQUENCE [LARGE SCALE GENOMIC DNA]</scope>
    <source>
        <strain evidence="4 5">NIES-3715</strain>
    </source>
</reference>
<feature type="domain" description="FAD dependent oxidoreductase" evidence="3">
    <location>
        <begin position="97"/>
        <end position="467"/>
    </location>
</feature>
<gene>
    <name evidence="4" type="ORF">CTEN210_09995</name>
</gene>
<feature type="region of interest" description="Disordered" evidence="2">
    <location>
        <begin position="687"/>
        <end position="750"/>
    </location>
</feature>
<dbReference type="Gene3D" id="3.50.50.60">
    <property type="entry name" value="FAD/NAD(P)-binding domain"/>
    <property type="match status" value="1"/>
</dbReference>
<feature type="compositionally biased region" description="Polar residues" evidence="2">
    <location>
        <begin position="74"/>
        <end position="83"/>
    </location>
</feature>
<dbReference type="Proteomes" id="UP001054902">
    <property type="component" value="Unassembled WGS sequence"/>
</dbReference>
<feature type="compositionally biased region" description="Polar residues" evidence="2">
    <location>
        <begin position="814"/>
        <end position="838"/>
    </location>
</feature>
<dbReference type="GO" id="GO:0005737">
    <property type="term" value="C:cytoplasm"/>
    <property type="evidence" value="ECO:0007669"/>
    <property type="project" value="TreeGrafter"/>
</dbReference>
<sequence length="869" mass="94385">MKFNLCILSLIGCTRHGDSFTFTGLTTKHLISSLRSSRNDGYSEELSGGIFFDGPSDFKVDASQIVPVAPSSPVKDTTSSSGSNKRKPNPLNTIPKDIVIIGGGLAGLSAALHMSLNSDRQITILEKEDFEQQIKKTTAGSFAAAGMLAPQSERLPSGPLLDLCLDSREMYTEFVQTIESITANCSPDAAKYLWNDEGKSDLAPWEVGYASTGGFLAPAFAGDSVATWSPPAQVSGAAIWLDNIQIHEMEPSLHPEVIGGWWFPEDASVDARRLTCALRAACVERGVQFMYGENCGAGSLELGGGKCKGIKLNDGRMLSAKSVVVANGSWMRNLIPVPITPHKGQSFSLRMPDDTEPVLSRVLFAQDTYIVPKADGRIVVGATVEAGSFDPNVTPQGLMHCMSNAMQLVPGLGDLPMEETWAGLRPTTPDKGPILGRTKWDNLFIAGGYWRNGVLLAPKTGQLIGDLVLNSGASLEETSDEIFLEAFKWDRFTEEGGGKKLAANARYAASMHPVHKRSEGMGVAAAVGTELGFYSGASAAREERQKDRAALFQDVGMSSSEEDAFEKAAMMGVTDASTFSFGANVEKPRQKVEQSATVEVVDESGETKQATQKFEGSVDALTIGVASEKNESDENPEEEEIKSIYDYILKNKEEASLNIEMTPSTESERPDPGFRIYHVDKDTREVTEIPPYTSPSNFFSDKKLESGTDVSSLQSMEEEMEDVSVDIDIEDKEDTTDPLLNDSGYDETTFDGYQTIQQANSRGSREEELEAMRAARMANRVKASQIDQSKIGVMKMEESTESKNGAQEDDISDIYSQIKANKEASASNVKMQDAQSISKPDPGFRIYTKDGEEIPPYTSPQAFEKSKSK</sequence>
<keyword evidence="1" id="KW-0560">Oxidoreductase</keyword>
<accession>A0AAD3CZN8</accession>
<comment type="caution">
    <text evidence="4">The sequence shown here is derived from an EMBL/GenBank/DDBJ whole genome shotgun (WGS) entry which is preliminary data.</text>
</comment>
<evidence type="ECO:0000259" key="3">
    <source>
        <dbReference type="Pfam" id="PF01266"/>
    </source>
</evidence>
<feature type="region of interest" description="Disordered" evidence="2">
    <location>
        <begin position="69"/>
        <end position="91"/>
    </location>
</feature>
<feature type="region of interest" description="Disordered" evidence="2">
    <location>
        <begin position="792"/>
        <end position="869"/>
    </location>
</feature>
<evidence type="ECO:0000313" key="5">
    <source>
        <dbReference type="Proteomes" id="UP001054902"/>
    </source>
</evidence>
<dbReference type="AlphaFoldDB" id="A0AAD3CZN8"/>
<dbReference type="Gene3D" id="3.30.9.10">
    <property type="entry name" value="D-Amino Acid Oxidase, subunit A, domain 2"/>
    <property type="match status" value="1"/>
</dbReference>
<proteinExistence type="predicted"/>
<organism evidence="4 5">
    <name type="scientific">Chaetoceros tenuissimus</name>
    <dbReference type="NCBI Taxonomy" id="426638"/>
    <lineage>
        <taxon>Eukaryota</taxon>
        <taxon>Sar</taxon>
        <taxon>Stramenopiles</taxon>
        <taxon>Ochrophyta</taxon>
        <taxon>Bacillariophyta</taxon>
        <taxon>Coscinodiscophyceae</taxon>
        <taxon>Chaetocerotophycidae</taxon>
        <taxon>Chaetocerotales</taxon>
        <taxon>Chaetocerotaceae</taxon>
        <taxon>Chaetoceros</taxon>
    </lineage>
</organism>
<dbReference type="SUPFAM" id="SSF51905">
    <property type="entry name" value="FAD/NAD(P)-binding domain"/>
    <property type="match status" value="1"/>
</dbReference>
<dbReference type="SUPFAM" id="SSF54373">
    <property type="entry name" value="FAD-linked reductases, C-terminal domain"/>
    <property type="match status" value="1"/>
</dbReference>
<dbReference type="Pfam" id="PF01266">
    <property type="entry name" value="DAO"/>
    <property type="match status" value="1"/>
</dbReference>
<feature type="compositionally biased region" description="Acidic residues" evidence="2">
    <location>
        <begin position="716"/>
        <end position="736"/>
    </location>
</feature>
<name>A0AAD3CZN8_9STRA</name>
<dbReference type="GO" id="GO:0016491">
    <property type="term" value="F:oxidoreductase activity"/>
    <property type="evidence" value="ECO:0007669"/>
    <property type="project" value="UniProtKB-KW"/>
</dbReference>